<protein>
    <submittedName>
        <fullName evidence="2">Uncharacterized protein</fullName>
    </submittedName>
</protein>
<name>A0A9D3Q219_MEGAT</name>
<dbReference type="Proteomes" id="UP001046870">
    <property type="component" value="Chromosome 9"/>
</dbReference>
<dbReference type="EMBL" id="JAFDVH010000009">
    <property type="protein sequence ID" value="KAG7470635.1"/>
    <property type="molecule type" value="Genomic_DNA"/>
</dbReference>
<comment type="caution">
    <text evidence="2">The sequence shown here is derived from an EMBL/GenBank/DDBJ whole genome shotgun (WGS) entry which is preliminary data.</text>
</comment>
<evidence type="ECO:0000313" key="3">
    <source>
        <dbReference type="Proteomes" id="UP001046870"/>
    </source>
</evidence>
<dbReference type="AlphaFoldDB" id="A0A9D3Q219"/>
<reference evidence="2" key="1">
    <citation type="submission" date="2021-01" db="EMBL/GenBank/DDBJ databases">
        <authorList>
            <person name="Zahm M."/>
            <person name="Roques C."/>
            <person name="Cabau C."/>
            <person name="Klopp C."/>
            <person name="Donnadieu C."/>
            <person name="Jouanno E."/>
            <person name="Lampietro C."/>
            <person name="Louis A."/>
            <person name="Herpin A."/>
            <person name="Echchiki A."/>
            <person name="Berthelot C."/>
            <person name="Parey E."/>
            <person name="Roest-Crollius H."/>
            <person name="Braasch I."/>
            <person name="Postlethwait J."/>
            <person name="Bobe J."/>
            <person name="Montfort J."/>
            <person name="Bouchez O."/>
            <person name="Begum T."/>
            <person name="Mejri S."/>
            <person name="Adams A."/>
            <person name="Chen W.-J."/>
            <person name="Guiguen Y."/>
        </authorList>
    </citation>
    <scope>NUCLEOTIDE SEQUENCE</scope>
    <source>
        <strain evidence="2">YG-15Mar2019-1</strain>
        <tissue evidence="2">Brain</tissue>
    </source>
</reference>
<gene>
    <name evidence="2" type="ORF">MATL_G00115930</name>
</gene>
<evidence type="ECO:0000256" key="1">
    <source>
        <dbReference type="SAM" id="MobiDB-lite"/>
    </source>
</evidence>
<evidence type="ECO:0000313" key="2">
    <source>
        <dbReference type="EMBL" id="KAG7470635.1"/>
    </source>
</evidence>
<feature type="region of interest" description="Disordered" evidence="1">
    <location>
        <begin position="1"/>
        <end position="45"/>
    </location>
</feature>
<accession>A0A9D3Q219</accession>
<feature type="compositionally biased region" description="Basic and acidic residues" evidence="1">
    <location>
        <begin position="1"/>
        <end position="15"/>
    </location>
</feature>
<organism evidence="2 3">
    <name type="scientific">Megalops atlanticus</name>
    <name type="common">Tarpon</name>
    <name type="synonym">Clupea gigantea</name>
    <dbReference type="NCBI Taxonomy" id="7932"/>
    <lineage>
        <taxon>Eukaryota</taxon>
        <taxon>Metazoa</taxon>
        <taxon>Chordata</taxon>
        <taxon>Craniata</taxon>
        <taxon>Vertebrata</taxon>
        <taxon>Euteleostomi</taxon>
        <taxon>Actinopterygii</taxon>
        <taxon>Neopterygii</taxon>
        <taxon>Teleostei</taxon>
        <taxon>Elopiformes</taxon>
        <taxon>Megalopidae</taxon>
        <taxon>Megalops</taxon>
    </lineage>
</organism>
<proteinExistence type="predicted"/>
<feature type="region of interest" description="Disordered" evidence="1">
    <location>
        <begin position="114"/>
        <end position="148"/>
    </location>
</feature>
<sequence length="186" mass="19868">MRPLTWDERHGRDTPHPTSGSLWIFRGMSGQPSAEKTPCPWDAPRSSNERLQACLPLTGTRRCPAAWVEQSTNHVRVHKDTGTSLTQPGLPSVEKLGREPNEFSQPLNLIFGERPSARSKTRRGGESLPHLTAAPSRSQPLGLGVGRAVPPAGCPRRVSASVPASLLTLRLLGNAPPAASANGAVP</sequence>
<keyword evidence="3" id="KW-1185">Reference proteome</keyword>
<feature type="region of interest" description="Disordered" evidence="1">
    <location>
        <begin position="79"/>
        <end position="99"/>
    </location>
</feature>